<dbReference type="Proteomes" id="UP000054359">
    <property type="component" value="Unassembled WGS sequence"/>
</dbReference>
<gene>
    <name evidence="3" type="ORF">X975_01669</name>
</gene>
<keyword evidence="3" id="KW-0808">Transferase</keyword>
<keyword evidence="1" id="KW-0175">Coiled coil</keyword>
<protein>
    <submittedName>
        <fullName evidence="3">Mitogen-activated protein kinase kinase kinase 12</fullName>
    </submittedName>
</protein>
<organism evidence="3 4">
    <name type="scientific">Stegodyphus mimosarum</name>
    <name type="common">African social velvet spider</name>
    <dbReference type="NCBI Taxonomy" id="407821"/>
    <lineage>
        <taxon>Eukaryota</taxon>
        <taxon>Metazoa</taxon>
        <taxon>Ecdysozoa</taxon>
        <taxon>Arthropoda</taxon>
        <taxon>Chelicerata</taxon>
        <taxon>Arachnida</taxon>
        <taxon>Araneae</taxon>
        <taxon>Araneomorphae</taxon>
        <taxon>Entelegynae</taxon>
        <taxon>Eresoidea</taxon>
        <taxon>Eresidae</taxon>
        <taxon>Stegodyphus</taxon>
    </lineage>
</organism>
<proteinExistence type="predicted"/>
<reference evidence="3 4" key="1">
    <citation type="submission" date="2013-11" db="EMBL/GenBank/DDBJ databases">
        <title>Genome sequencing of Stegodyphus mimosarum.</title>
        <authorList>
            <person name="Bechsgaard J."/>
        </authorList>
    </citation>
    <scope>NUCLEOTIDE SEQUENCE [LARGE SCALE GENOMIC DNA]</scope>
</reference>
<evidence type="ECO:0000256" key="2">
    <source>
        <dbReference type="SAM" id="MobiDB-lite"/>
    </source>
</evidence>
<evidence type="ECO:0000313" key="3">
    <source>
        <dbReference type="EMBL" id="KFM69721.1"/>
    </source>
</evidence>
<evidence type="ECO:0000256" key="1">
    <source>
        <dbReference type="SAM" id="Coils"/>
    </source>
</evidence>
<keyword evidence="3" id="KW-0418">Kinase</keyword>
<feature type="region of interest" description="Disordered" evidence="2">
    <location>
        <begin position="124"/>
        <end position="143"/>
    </location>
</feature>
<evidence type="ECO:0000313" key="4">
    <source>
        <dbReference type="Proteomes" id="UP000054359"/>
    </source>
</evidence>
<dbReference type="STRING" id="407821.A0A087TX82"/>
<sequence>MHLDIAAVEILSTPDEEYFQTQATWKKEIGSYMEKMNDDSSCGLHVEEDLIKRRKEELKRAQDIREHYEKKLERANNLYMELANCRLQVEQKEQELKEREQSIKYGSSYTRHSKKNIRRFLKHERSAKKRSQKMESTSKNSNVQYSAFHGSAKSRIRRAKCNYSNSPGMEKFDYSVPFNIAESPYGAQYELPFLIDSETQTDILETNENVDKPCAKNFINLVQNISVNDSISTHENLDMFAQNSLQCDLHNKLLSQTPSSVKWQVIKAENSSFDHEKSTGDNLLCDINSVNCHSAVYNLSPVHIKNNCVQNVSIVGTRSLKKRRKFHQFCRMGSFRGKFLLKKFGSVQEISTT</sequence>
<feature type="compositionally biased region" description="Polar residues" evidence="2">
    <location>
        <begin position="134"/>
        <end position="143"/>
    </location>
</feature>
<dbReference type="OrthoDB" id="339325at2759"/>
<keyword evidence="4" id="KW-1185">Reference proteome</keyword>
<name>A0A087TX82_STEMI</name>
<feature type="coiled-coil region" evidence="1">
    <location>
        <begin position="51"/>
        <end position="102"/>
    </location>
</feature>
<accession>A0A087TX82</accession>
<dbReference type="EMBL" id="KK117162">
    <property type="protein sequence ID" value="KFM69721.1"/>
    <property type="molecule type" value="Genomic_DNA"/>
</dbReference>
<dbReference type="AlphaFoldDB" id="A0A087TX82"/>
<feature type="non-terminal residue" evidence="3">
    <location>
        <position position="353"/>
    </location>
</feature>
<dbReference type="GO" id="GO:0016301">
    <property type="term" value="F:kinase activity"/>
    <property type="evidence" value="ECO:0007669"/>
    <property type="project" value="UniProtKB-KW"/>
</dbReference>